<gene>
    <name evidence="2" type="ORF">HRAG_02134</name>
</gene>
<feature type="compositionally biased region" description="Polar residues" evidence="1">
    <location>
        <begin position="278"/>
        <end position="289"/>
    </location>
</feature>
<feature type="non-terminal residue" evidence="2">
    <location>
        <position position="1"/>
    </location>
</feature>
<evidence type="ECO:0000256" key="1">
    <source>
        <dbReference type="SAM" id="MobiDB-lite"/>
    </source>
</evidence>
<comment type="caution">
    <text evidence="2">The sequence shown here is derived from an EMBL/GenBank/DDBJ whole genome shotgun (WGS) entry which is preliminary data.</text>
</comment>
<dbReference type="Proteomes" id="UP000005085">
    <property type="component" value="Unassembled WGS sequence"/>
</dbReference>
<evidence type="ECO:0008006" key="4">
    <source>
        <dbReference type="Google" id="ProtNLM"/>
    </source>
</evidence>
<name>C3XJ88_9HELI</name>
<evidence type="ECO:0000313" key="3">
    <source>
        <dbReference type="Proteomes" id="UP000005085"/>
    </source>
</evidence>
<dbReference type="EMBL" id="ACDN02000043">
    <property type="protein sequence ID" value="EEO25077.2"/>
    <property type="molecule type" value="Genomic_DNA"/>
</dbReference>
<protein>
    <recommendedName>
        <fullName evidence="4">DUF5675 domain-containing protein</fullName>
    </recommendedName>
</protein>
<organism evidence="2 3">
    <name type="scientific">Helicobacter bilis ATCC 43879</name>
    <dbReference type="NCBI Taxonomy" id="613026"/>
    <lineage>
        <taxon>Bacteria</taxon>
        <taxon>Pseudomonadati</taxon>
        <taxon>Campylobacterota</taxon>
        <taxon>Epsilonproteobacteria</taxon>
        <taxon>Campylobacterales</taxon>
        <taxon>Helicobacteraceae</taxon>
        <taxon>Helicobacter</taxon>
    </lineage>
</organism>
<proteinExistence type="predicted"/>
<dbReference type="HOGENOM" id="CLU_554975_0_0_7"/>
<dbReference type="RefSeq" id="WP_020995759.1">
    <property type="nucleotide sequence ID" value="NZ_KI392040.1"/>
</dbReference>
<keyword evidence="3" id="KW-1185">Reference proteome</keyword>
<reference evidence="2 3" key="1">
    <citation type="journal article" date="2014" name="Genome Announc.">
        <title>Draft genome sequences of six enterohepatic helicobacter species isolated from humans and one from rhesus macaques.</title>
        <authorList>
            <person name="Shen Z."/>
            <person name="Sheh A."/>
            <person name="Young S.K."/>
            <person name="Abouelliel A."/>
            <person name="Ward D.V."/>
            <person name="Earl A.M."/>
            <person name="Fox J.G."/>
        </authorList>
    </citation>
    <scope>NUCLEOTIDE SEQUENCE [LARGE SCALE GENOMIC DNA]</scope>
    <source>
        <strain evidence="2 3">ATCC 43879</strain>
    </source>
</reference>
<evidence type="ECO:0000313" key="2">
    <source>
        <dbReference type="EMBL" id="EEO25077.2"/>
    </source>
</evidence>
<accession>C3XJ88</accession>
<dbReference type="AlphaFoldDB" id="C3XJ88"/>
<feature type="region of interest" description="Disordered" evidence="1">
    <location>
        <begin position="264"/>
        <end position="289"/>
    </location>
</feature>
<sequence length="491" mass="56457">AKLLSGEYTLILFAYQKTPAYHTTYHIQDDTTNQRLARQATTHTKLTYNPPLSLRFNGKELEILEWGEVTHRFKAQSGILENTDNNLASNTQTNTQDSTNNYSQNKDCIESGIYYVKNIHLPKETRFIDGFFTNSWNLGDKYFQLYQTKDSTKPINDDFITTTHYTIHGGSSYGDIKGVDLAAESKQFFNAMQALYKKYKNELESMGNVIKLEVGYGTGEMVLEVVRKWEYRGYDNPNKWATMSQFKLLKNDIELLSGGIVEPAGINPNPKRAGHNLSPEQQQKTSGSDTRIPVGEYEVFWRYSGKQVYARSTIDLEFINLLKLNGVCSKNDVRDFSINPHSVNKGKNQLYDSQRQKTLQSKTDNFKKQHDWDIHSHIMPELKAINGTDMGDRNYILIHNGDNGIWSDGCLLPGELENELEPKGHKNNDGLYQETLLKTMQLIKLLIEHDIEAYQNYAKGQSKSTIKKFIVRIKEENVKIYPKNKITKWEK</sequence>